<reference evidence="2 3" key="1">
    <citation type="submission" date="2019-09" db="EMBL/GenBank/DDBJ databases">
        <title>Bird 10,000 Genomes (B10K) Project - Family phase.</title>
        <authorList>
            <person name="Zhang G."/>
        </authorList>
    </citation>
    <scope>NUCLEOTIDE SEQUENCE [LARGE SCALE GENOMIC DNA]</scope>
    <source>
        <strain evidence="2">B10K-DU-012-52</strain>
    </source>
</reference>
<dbReference type="EMBL" id="VYZX01026628">
    <property type="protein sequence ID" value="NXS61335.1"/>
    <property type="molecule type" value="Genomic_DNA"/>
</dbReference>
<keyword evidence="1" id="KW-0812">Transmembrane</keyword>
<comment type="caution">
    <text evidence="2">The sequence shown here is derived from an EMBL/GenBank/DDBJ whole genome shotgun (WGS) entry which is preliminary data.</text>
</comment>
<name>A0A7L2VTQ7_9AVES</name>
<feature type="non-terminal residue" evidence="2">
    <location>
        <position position="81"/>
    </location>
</feature>
<evidence type="ECO:0000313" key="2">
    <source>
        <dbReference type="EMBL" id="NXS61335.1"/>
    </source>
</evidence>
<organism evidence="2 3">
    <name type="scientific">Brachypteracias leptosomus</name>
    <name type="common">short-legged ground-roller</name>
    <dbReference type="NCBI Taxonomy" id="135165"/>
    <lineage>
        <taxon>Eukaryota</taxon>
        <taxon>Metazoa</taxon>
        <taxon>Chordata</taxon>
        <taxon>Craniata</taxon>
        <taxon>Vertebrata</taxon>
        <taxon>Euteleostomi</taxon>
        <taxon>Archelosauria</taxon>
        <taxon>Archosauria</taxon>
        <taxon>Dinosauria</taxon>
        <taxon>Saurischia</taxon>
        <taxon>Theropoda</taxon>
        <taxon>Coelurosauria</taxon>
        <taxon>Aves</taxon>
        <taxon>Neognathae</taxon>
        <taxon>Neoaves</taxon>
        <taxon>Telluraves</taxon>
        <taxon>Coraciimorphae</taxon>
        <taxon>Coraciiformes</taxon>
        <taxon>Brachypteraciidae</taxon>
        <taxon>Brachypteracias</taxon>
    </lineage>
</organism>
<dbReference type="AlphaFoldDB" id="A0A7L2VTQ7"/>
<proteinExistence type="predicted"/>
<dbReference type="Proteomes" id="UP000520535">
    <property type="component" value="Unassembled WGS sequence"/>
</dbReference>
<accession>A0A7L2VTQ7</accession>
<feature type="transmembrane region" description="Helical" evidence="1">
    <location>
        <begin position="50"/>
        <end position="71"/>
    </location>
</feature>
<protein>
    <submittedName>
        <fullName evidence="2">ABCA5 protein</fullName>
    </submittedName>
</protein>
<evidence type="ECO:0000256" key="1">
    <source>
        <dbReference type="SAM" id="Phobius"/>
    </source>
</evidence>
<evidence type="ECO:0000313" key="3">
    <source>
        <dbReference type="Proteomes" id="UP000520535"/>
    </source>
</evidence>
<keyword evidence="3" id="KW-1185">Reference proteome</keyword>
<gene>
    <name evidence="2" type="primary">Abca5_3</name>
    <name evidence="2" type="ORF">BRALEP_R15067</name>
</gene>
<keyword evidence="1" id="KW-1133">Transmembrane helix</keyword>
<dbReference type="OrthoDB" id="9310300at2759"/>
<sequence length="81" mass="9192">MCSAEIGNCFPVLMNILSNTLLRLLNSTARIHIWSEPFLSTQRPEIKANIFYFCLSYMLILTAGLPPQFAMSSTEDYKVKS</sequence>
<keyword evidence="1" id="KW-0472">Membrane</keyword>
<feature type="non-terminal residue" evidence="2">
    <location>
        <position position="1"/>
    </location>
</feature>